<keyword evidence="2" id="KW-1185">Reference proteome</keyword>
<protein>
    <submittedName>
        <fullName evidence="1">Uncharacterized protein</fullName>
    </submittedName>
</protein>
<organism evidence="1 2">
    <name type="scientific">Geofilum rubicundum JCM 15548</name>
    <dbReference type="NCBI Taxonomy" id="1236989"/>
    <lineage>
        <taxon>Bacteria</taxon>
        <taxon>Pseudomonadati</taxon>
        <taxon>Bacteroidota</taxon>
        <taxon>Bacteroidia</taxon>
        <taxon>Marinilabiliales</taxon>
        <taxon>Marinilabiliaceae</taxon>
        <taxon>Geofilum</taxon>
    </lineage>
</organism>
<evidence type="ECO:0000313" key="2">
    <source>
        <dbReference type="Proteomes" id="UP000032900"/>
    </source>
</evidence>
<reference evidence="1 2" key="1">
    <citation type="journal article" date="2015" name="Microbes Environ.">
        <title>Distribution and evolution of nitrogen fixation genes in the phylum bacteroidetes.</title>
        <authorList>
            <person name="Inoue J."/>
            <person name="Oshima K."/>
            <person name="Suda W."/>
            <person name="Sakamoto M."/>
            <person name="Iino T."/>
            <person name="Noda S."/>
            <person name="Hongoh Y."/>
            <person name="Hattori M."/>
            <person name="Ohkuma M."/>
        </authorList>
    </citation>
    <scope>NUCLEOTIDE SEQUENCE [LARGE SCALE GENOMIC DNA]</scope>
    <source>
        <strain evidence="1">JCM 15548</strain>
    </source>
</reference>
<dbReference type="EMBL" id="BAZW01000048">
    <property type="protein sequence ID" value="GAO31434.1"/>
    <property type="molecule type" value="Genomic_DNA"/>
</dbReference>
<evidence type="ECO:0000313" key="1">
    <source>
        <dbReference type="EMBL" id="GAO31434.1"/>
    </source>
</evidence>
<proteinExistence type="predicted"/>
<dbReference type="STRING" id="1236989.JCM15548_13794"/>
<name>A0A0E9M1S7_9BACT</name>
<gene>
    <name evidence="1" type="ORF">JCM15548_13794</name>
</gene>
<dbReference type="AlphaFoldDB" id="A0A0E9M1S7"/>
<comment type="caution">
    <text evidence="1">The sequence shown here is derived from an EMBL/GenBank/DDBJ whole genome shotgun (WGS) entry which is preliminary data.</text>
</comment>
<dbReference type="Proteomes" id="UP000032900">
    <property type="component" value="Unassembled WGS sequence"/>
</dbReference>
<sequence>MHFLFFHHEAEHHDACSSSDCLDEEEAICIFEHVQFFPFESDTATIKLANQEKVIILPEVLPEKIEHKRIKAYLLRGPPSSAPSNQLQA</sequence>
<accession>A0A0E9M1S7</accession>